<dbReference type="Proteomes" id="UP001153712">
    <property type="component" value="Chromosome 8"/>
</dbReference>
<keyword evidence="3" id="KW-1185">Reference proteome</keyword>
<evidence type="ECO:0000313" key="2">
    <source>
        <dbReference type="EMBL" id="CAG9864692.1"/>
    </source>
</evidence>
<protein>
    <submittedName>
        <fullName evidence="2">Uncharacterized protein</fullName>
    </submittedName>
</protein>
<feature type="compositionally biased region" description="Low complexity" evidence="1">
    <location>
        <begin position="42"/>
        <end position="65"/>
    </location>
</feature>
<accession>A0A9N9TYB8</accession>
<gene>
    <name evidence="2" type="ORF">PHYEVI_LOCUS10943</name>
</gene>
<evidence type="ECO:0000313" key="3">
    <source>
        <dbReference type="Proteomes" id="UP001153712"/>
    </source>
</evidence>
<organism evidence="2 3">
    <name type="scientific">Phyllotreta striolata</name>
    <name type="common">Striped flea beetle</name>
    <name type="synonym">Crioceris striolata</name>
    <dbReference type="NCBI Taxonomy" id="444603"/>
    <lineage>
        <taxon>Eukaryota</taxon>
        <taxon>Metazoa</taxon>
        <taxon>Ecdysozoa</taxon>
        <taxon>Arthropoda</taxon>
        <taxon>Hexapoda</taxon>
        <taxon>Insecta</taxon>
        <taxon>Pterygota</taxon>
        <taxon>Neoptera</taxon>
        <taxon>Endopterygota</taxon>
        <taxon>Coleoptera</taxon>
        <taxon>Polyphaga</taxon>
        <taxon>Cucujiformia</taxon>
        <taxon>Chrysomeloidea</taxon>
        <taxon>Chrysomelidae</taxon>
        <taxon>Galerucinae</taxon>
        <taxon>Alticini</taxon>
        <taxon>Phyllotreta</taxon>
    </lineage>
</organism>
<name>A0A9N9TYB8_PHYSR</name>
<evidence type="ECO:0000256" key="1">
    <source>
        <dbReference type="SAM" id="MobiDB-lite"/>
    </source>
</evidence>
<proteinExistence type="predicted"/>
<dbReference type="EMBL" id="OU900101">
    <property type="protein sequence ID" value="CAG9864692.1"/>
    <property type="molecule type" value="Genomic_DNA"/>
</dbReference>
<sequence>MALAAALALSGVPLEDLTNEFQDGVIDAILILKKSKTPDPSPSTSPDSSTPTSPTSSCFSDNSEISSSTKKISSSAICRRSFTHYQFDMIDDFFTNMDFLSQFPYDLQFSFCDRKVLYQNRDLMDLAGNLRETSNWMCRPSDCSSTNESSEISLQTFSDSFYSKSPVGDRPGSLQCMVSCSENDCSFTEPALDEQFEGTLNQIL</sequence>
<reference evidence="2" key="1">
    <citation type="submission" date="2022-01" db="EMBL/GenBank/DDBJ databases">
        <authorList>
            <person name="King R."/>
        </authorList>
    </citation>
    <scope>NUCLEOTIDE SEQUENCE</scope>
</reference>
<feature type="region of interest" description="Disordered" evidence="1">
    <location>
        <begin position="35"/>
        <end position="65"/>
    </location>
</feature>
<dbReference type="AlphaFoldDB" id="A0A9N9TYB8"/>
<dbReference type="OrthoDB" id="6819088at2759"/>